<dbReference type="RefSeq" id="WP_246595444.1">
    <property type="nucleotide sequence ID" value="NZ_BAABEA010000002.1"/>
</dbReference>
<keyword evidence="3" id="KW-1185">Reference proteome</keyword>
<dbReference type="Proteomes" id="UP000681340">
    <property type="component" value="Unassembled WGS sequence"/>
</dbReference>
<comment type="caution">
    <text evidence="2">The sequence shown here is derived from an EMBL/GenBank/DDBJ whole genome shotgun (WGS) entry which is preliminary data.</text>
</comment>
<dbReference type="EMBL" id="BOQL01000042">
    <property type="protein sequence ID" value="GIM72857.1"/>
    <property type="molecule type" value="Genomic_DNA"/>
</dbReference>
<keyword evidence="1" id="KW-1133">Transmembrane helix</keyword>
<organism evidence="2 3">
    <name type="scientific">Actinoplanes auranticolor</name>
    <dbReference type="NCBI Taxonomy" id="47988"/>
    <lineage>
        <taxon>Bacteria</taxon>
        <taxon>Bacillati</taxon>
        <taxon>Actinomycetota</taxon>
        <taxon>Actinomycetes</taxon>
        <taxon>Micromonosporales</taxon>
        <taxon>Micromonosporaceae</taxon>
        <taxon>Actinoplanes</taxon>
    </lineage>
</organism>
<feature type="transmembrane region" description="Helical" evidence="1">
    <location>
        <begin position="78"/>
        <end position="98"/>
    </location>
</feature>
<keyword evidence="1" id="KW-0812">Transmembrane</keyword>
<evidence type="ECO:0000256" key="1">
    <source>
        <dbReference type="SAM" id="Phobius"/>
    </source>
</evidence>
<accession>A0A919SJX2</accession>
<dbReference type="AlphaFoldDB" id="A0A919SJX2"/>
<evidence type="ECO:0000313" key="2">
    <source>
        <dbReference type="EMBL" id="GIM72857.1"/>
    </source>
</evidence>
<sequence>MIRDELTRRDVFGRYDARGDGRREDPRAGAIRPPDRVRVESAAVEEMPAFDDEPTGDVLGAGRPRGFLSRLDARTRSILAAAATAAVLVNAGAVWAYWQITGAETGRANAGTVVELNLRGRSDLNKPLTPGSTGNLTVTLTNDHDFPIRITSVSPASGSIMADDEHRENGCVNHGVTVAQDAFAVRWKVDRNHVGAFTVPGGLAMATKSDPACEGAVFTVPVLVTGVAEVS</sequence>
<evidence type="ECO:0000313" key="3">
    <source>
        <dbReference type="Proteomes" id="UP000681340"/>
    </source>
</evidence>
<name>A0A919SJX2_9ACTN</name>
<reference evidence="2" key="1">
    <citation type="submission" date="2021-03" db="EMBL/GenBank/DDBJ databases">
        <title>Whole genome shotgun sequence of Actinoplanes auranticolor NBRC 12245.</title>
        <authorList>
            <person name="Komaki H."/>
            <person name="Tamura T."/>
        </authorList>
    </citation>
    <scope>NUCLEOTIDE SEQUENCE</scope>
    <source>
        <strain evidence="2">NBRC 12245</strain>
    </source>
</reference>
<proteinExistence type="predicted"/>
<keyword evidence="1" id="KW-0472">Membrane</keyword>
<protein>
    <submittedName>
        <fullName evidence="2">Uncharacterized protein</fullName>
    </submittedName>
</protein>
<gene>
    <name evidence="2" type="ORF">Aau02nite_53180</name>
</gene>